<dbReference type="OrthoDB" id="7873527at2"/>
<accession>A0A1I3IHF5</accession>
<keyword evidence="3" id="KW-1185">Reference proteome</keyword>
<dbReference type="InterPro" id="IPR036844">
    <property type="entry name" value="Hint_dom_sf"/>
</dbReference>
<proteinExistence type="predicted"/>
<gene>
    <name evidence="2" type="ORF">SAMN04488095_0973</name>
</gene>
<dbReference type="RefSeq" id="WP_092777621.1">
    <property type="nucleotide sequence ID" value="NZ_FORA01000001.1"/>
</dbReference>
<evidence type="ECO:0000313" key="3">
    <source>
        <dbReference type="Proteomes" id="UP000199110"/>
    </source>
</evidence>
<protein>
    <submittedName>
        <fullName evidence="2">Hint domain-containing protein</fullName>
    </submittedName>
</protein>
<dbReference type="SUPFAM" id="SSF51294">
    <property type="entry name" value="Hedgehog/intein (Hint) domain"/>
    <property type="match status" value="1"/>
</dbReference>
<organism evidence="2 3">
    <name type="scientific">Jannaschia pohangensis</name>
    <dbReference type="NCBI Taxonomy" id="390807"/>
    <lineage>
        <taxon>Bacteria</taxon>
        <taxon>Pseudomonadati</taxon>
        <taxon>Pseudomonadota</taxon>
        <taxon>Alphaproteobacteria</taxon>
        <taxon>Rhodobacterales</taxon>
        <taxon>Roseobacteraceae</taxon>
        <taxon>Jannaschia</taxon>
    </lineage>
</organism>
<evidence type="ECO:0000259" key="1">
    <source>
        <dbReference type="Pfam" id="PF13403"/>
    </source>
</evidence>
<feature type="domain" description="Hedgehog/Intein (Hint)" evidence="1">
    <location>
        <begin position="33"/>
        <end position="154"/>
    </location>
</feature>
<reference evidence="2 3" key="1">
    <citation type="submission" date="2016-10" db="EMBL/GenBank/DDBJ databases">
        <authorList>
            <person name="de Groot N.N."/>
        </authorList>
    </citation>
    <scope>NUCLEOTIDE SEQUENCE [LARGE SCALE GENOMIC DNA]</scope>
    <source>
        <strain evidence="2 3">DSM 19073</strain>
    </source>
</reference>
<dbReference type="InterPro" id="IPR028992">
    <property type="entry name" value="Hedgehog/Intein_dom"/>
</dbReference>
<sequence>MTVQLRKNADTLAATDAVPVDLAGFAIKGGVALGSIILTARGEVAVEDLRVGDRIITRERGMATLRAITTVTSPACTIRADSLGLARPERDITVAADQHVAIRDWRADALFGVQSALVPAARLADGKQIAVFGETLAYQLNLGAPLTIYANGLETPTGRTEKDLIDLTADI</sequence>
<name>A0A1I3IHF5_9RHOB</name>
<dbReference type="STRING" id="390807.SAMN04488095_0973"/>
<dbReference type="Pfam" id="PF13403">
    <property type="entry name" value="Hint_2"/>
    <property type="match status" value="1"/>
</dbReference>
<dbReference type="AlphaFoldDB" id="A0A1I3IHF5"/>
<dbReference type="Proteomes" id="UP000199110">
    <property type="component" value="Unassembled WGS sequence"/>
</dbReference>
<evidence type="ECO:0000313" key="2">
    <source>
        <dbReference type="EMBL" id="SFI47414.1"/>
    </source>
</evidence>
<dbReference type="EMBL" id="FORA01000001">
    <property type="protein sequence ID" value="SFI47414.1"/>
    <property type="molecule type" value="Genomic_DNA"/>
</dbReference>